<feature type="region of interest" description="Disordered" evidence="5">
    <location>
        <begin position="222"/>
        <end position="269"/>
    </location>
</feature>
<dbReference type="AlphaFoldDB" id="A0A9D1KPI7"/>
<evidence type="ECO:0000313" key="7">
    <source>
        <dbReference type="EMBL" id="HIT76428.1"/>
    </source>
</evidence>
<evidence type="ECO:0000256" key="3">
    <source>
        <dbReference type="ARBA" id="ARBA00022741"/>
    </source>
</evidence>
<comment type="similarity">
    <text evidence="1">Belongs to the ABC transporter superfamily.</text>
</comment>
<keyword evidence="3" id="KW-0547">Nucleotide-binding</keyword>
<dbReference type="PANTHER" id="PTHR42734">
    <property type="entry name" value="METAL TRANSPORT SYSTEM ATP-BINDING PROTEIN TM_0124-RELATED"/>
    <property type="match status" value="1"/>
</dbReference>
<gene>
    <name evidence="7" type="ORF">IAA98_12655</name>
</gene>
<dbReference type="PROSITE" id="PS50893">
    <property type="entry name" value="ABC_TRANSPORTER_2"/>
    <property type="match status" value="1"/>
</dbReference>
<dbReference type="InterPro" id="IPR003593">
    <property type="entry name" value="AAA+_ATPase"/>
</dbReference>
<dbReference type="EMBL" id="DVLP01000370">
    <property type="protein sequence ID" value="HIT76428.1"/>
    <property type="molecule type" value="Genomic_DNA"/>
</dbReference>
<reference evidence="7" key="2">
    <citation type="journal article" date="2021" name="PeerJ">
        <title>Extensive microbial diversity within the chicken gut microbiome revealed by metagenomics and culture.</title>
        <authorList>
            <person name="Gilroy R."/>
            <person name="Ravi A."/>
            <person name="Getino M."/>
            <person name="Pursley I."/>
            <person name="Horton D.L."/>
            <person name="Alikhan N.F."/>
            <person name="Baker D."/>
            <person name="Gharbi K."/>
            <person name="Hall N."/>
            <person name="Watson M."/>
            <person name="Adriaenssens E.M."/>
            <person name="Foster-Nyarko E."/>
            <person name="Jarju S."/>
            <person name="Secka A."/>
            <person name="Antonio M."/>
            <person name="Oren A."/>
            <person name="Chaudhuri R.R."/>
            <person name="La Ragione R."/>
            <person name="Hildebrand F."/>
            <person name="Pallen M.J."/>
        </authorList>
    </citation>
    <scope>NUCLEOTIDE SEQUENCE</scope>
    <source>
        <strain evidence="7">ChiGjej1B1-24693</strain>
    </source>
</reference>
<reference evidence="7" key="1">
    <citation type="submission" date="2020-10" db="EMBL/GenBank/DDBJ databases">
        <authorList>
            <person name="Gilroy R."/>
        </authorList>
    </citation>
    <scope>NUCLEOTIDE SEQUENCE</scope>
    <source>
        <strain evidence="7">ChiGjej1B1-24693</strain>
    </source>
</reference>
<evidence type="ECO:0000256" key="5">
    <source>
        <dbReference type="SAM" id="MobiDB-lite"/>
    </source>
</evidence>
<dbReference type="GO" id="GO:0016887">
    <property type="term" value="F:ATP hydrolysis activity"/>
    <property type="evidence" value="ECO:0007669"/>
    <property type="project" value="InterPro"/>
</dbReference>
<evidence type="ECO:0000313" key="8">
    <source>
        <dbReference type="Proteomes" id="UP000886842"/>
    </source>
</evidence>
<dbReference type="InterPro" id="IPR017871">
    <property type="entry name" value="ABC_transporter-like_CS"/>
</dbReference>
<organism evidence="7 8">
    <name type="scientific">Candidatus Avipropionibacterium avicola</name>
    <dbReference type="NCBI Taxonomy" id="2840701"/>
    <lineage>
        <taxon>Bacteria</taxon>
        <taxon>Bacillati</taxon>
        <taxon>Actinomycetota</taxon>
        <taxon>Actinomycetes</taxon>
        <taxon>Propionibacteriales</taxon>
        <taxon>Propionibacteriaceae</taxon>
        <taxon>Propionibacteriaceae incertae sedis</taxon>
        <taxon>Candidatus Avipropionibacterium</taxon>
    </lineage>
</organism>
<accession>A0A9D1KPI7</accession>
<sequence length="269" mass="27973">MPVTDPAPPLAADDLHVRLGGSPILRGVGLSVGAGESVALLGGNGSGKSTLLRACLGLVPIQSGTVELFGTPLARFRQWRSIGYVPQHSTGTLRGATVAEVVGSGRMALRTPFVPAGPRHRAAVDRALRRVDLQQRRHDEISTLSGGQQQRALIARALVSEPDLLVLDEPTAGVDLHHQGELADTLAGLLDDGRALLVVLHEIGPLAPLIQRTVRLRDGLVVDPGTGPDESDPACHEPDIGDSGGVFGLPADTLAHPEAGRGRDGGSRA</sequence>
<dbReference type="Gene3D" id="3.40.50.300">
    <property type="entry name" value="P-loop containing nucleotide triphosphate hydrolases"/>
    <property type="match status" value="1"/>
</dbReference>
<dbReference type="Pfam" id="PF00005">
    <property type="entry name" value="ABC_tran"/>
    <property type="match status" value="1"/>
</dbReference>
<dbReference type="InterPro" id="IPR050153">
    <property type="entry name" value="Metal_Ion_Import_ABC"/>
</dbReference>
<proteinExistence type="inferred from homology"/>
<dbReference type="InterPro" id="IPR027417">
    <property type="entry name" value="P-loop_NTPase"/>
</dbReference>
<dbReference type="PANTHER" id="PTHR42734:SF17">
    <property type="entry name" value="METAL TRANSPORT SYSTEM ATP-BINDING PROTEIN TM_0124-RELATED"/>
    <property type="match status" value="1"/>
</dbReference>
<dbReference type="SMART" id="SM00382">
    <property type="entry name" value="AAA"/>
    <property type="match status" value="1"/>
</dbReference>
<keyword evidence="4 7" id="KW-0067">ATP-binding</keyword>
<dbReference type="Proteomes" id="UP000886842">
    <property type="component" value="Unassembled WGS sequence"/>
</dbReference>
<name>A0A9D1KPI7_9ACTN</name>
<feature type="domain" description="ABC transporter" evidence="6">
    <location>
        <begin position="10"/>
        <end position="243"/>
    </location>
</feature>
<comment type="caution">
    <text evidence="7">The sequence shown here is derived from an EMBL/GenBank/DDBJ whole genome shotgun (WGS) entry which is preliminary data.</text>
</comment>
<evidence type="ECO:0000259" key="6">
    <source>
        <dbReference type="PROSITE" id="PS50893"/>
    </source>
</evidence>
<dbReference type="InterPro" id="IPR003439">
    <property type="entry name" value="ABC_transporter-like_ATP-bd"/>
</dbReference>
<evidence type="ECO:0000256" key="1">
    <source>
        <dbReference type="ARBA" id="ARBA00005417"/>
    </source>
</evidence>
<keyword evidence="2" id="KW-0813">Transport</keyword>
<evidence type="ECO:0000256" key="2">
    <source>
        <dbReference type="ARBA" id="ARBA00022448"/>
    </source>
</evidence>
<evidence type="ECO:0000256" key="4">
    <source>
        <dbReference type="ARBA" id="ARBA00022840"/>
    </source>
</evidence>
<feature type="compositionally biased region" description="Basic and acidic residues" evidence="5">
    <location>
        <begin position="258"/>
        <end position="269"/>
    </location>
</feature>
<dbReference type="PROSITE" id="PS00211">
    <property type="entry name" value="ABC_TRANSPORTER_1"/>
    <property type="match status" value="1"/>
</dbReference>
<protein>
    <submittedName>
        <fullName evidence="7">ATP-binding cassette domain-containing protein</fullName>
    </submittedName>
</protein>
<dbReference type="SUPFAM" id="SSF52540">
    <property type="entry name" value="P-loop containing nucleoside triphosphate hydrolases"/>
    <property type="match status" value="1"/>
</dbReference>
<dbReference type="GO" id="GO:0005524">
    <property type="term" value="F:ATP binding"/>
    <property type="evidence" value="ECO:0007669"/>
    <property type="project" value="UniProtKB-KW"/>
</dbReference>